<organism evidence="1">
    <name type="scientific">Arundo donax</name>
    <name type="common">Giant reed</name>
    <name type="synonym">Donax arundinaceus</name>
    <dbReference type="NCBI Taxonomy" id="35708"/>
    <lineage>
        <taxon>Eukaryota</taxon>
        <taxon>Viridiplantae</taxon>
        <taxon>Streptophyta</taxon>
        <taxon>Embryophyta</taxon>
        <taxon>Tracheophyta</taxon>
        <taxon>Spermatophyta</taxon>
        <taxon>Magnoliopsida</taxon>
        <taxon>Liliopsida</taxon>
        <taxon>Poales</taxon>
        <taxon>Poaceae</taxon>
        <taxon>PACMAD clade</taxon>
        <taxon>Arundinoideae</taxon>
        <taxon>Arundineae</taxon>
        <taxon>Arundo</taxon>
    </lineage>
</organism>
<sequence>MYWCQDQFLLCSVGIVIVVVSHNRYR</sequence>
<dbReference type="EMBL" id="GBRH01204898">
    <property type="protein sequence ID" value="JAD92997.1"/>
    <property type="molecule type" value="Transcribed_RNA"/>
</dbReference>
<proteinExistence type="predicted"/>
<name>A0A0A9EAI6_ARUDO</name>
<protein>
    <submittedName>
        <fullName evidence="1">Uncharacterized protein</fullName>
    </submittedName>
</protein>
<reference evidence="1" key="2">
    <citation type="journal article" date="2015" name="Data Brief">
        <title>Shoot transcriptome of the giant reed, Arundo donax.</title>
        <authorList>
            <person name="Barrero R.A."/>
            <person name="Guerrero F.D."/>
            <person name="Moolhuijzen P."/>
            <person name="Goolsby J.A."/>
            <person name="Tidwell J."/>
            <person name="Bellgard S.E."/>
            <person name="Bellgard M.I."/>
        </authorList>
    </citation>
    <scope>NUCLEOTIDE SEQUENCE</scope>
    <source>
        <tissue evidence="1">Shoot tissue taken approximately 20 cm above the soil surface</tissue>
    </source>
</reference>
<reference evidence="1" key="1">
    <citation type="submission" date="2014-09" db="EMBL/GenBank/DDBJ databases">
        <authorList>
            <person name="Magalhaes I.L.F."/>
            <person name="Oliveira U."/>
            <person name="Santos F.R."/>
            <person name="Vidigal T.H.D.A."/>
            <person name="Brescovit A.D."/>
            <person name="Santos A.J."/>
        </authorList>
    </citation>
    <scope>NUCLEOTIDE SEQUENCE</scope>
    <source>
        <tissue evidence="1">Shoot tissue taken approximately 20 cm above the soil surface</tissue>
    </source>
</reference>
<accession>A0A0A9EAI6</accession>
<dbReference type="AlphaFoldDB" id="A0A0A9EAI6"/>
<evidence type="ECO:0000313" key="1">
    <source>
        <dbReference type="EMBL" id="JAD92997.1"/>
    </source>
</evidence>